<gene>
    <name evidence="3" type="ORF">PoB_006472200</name>
</gene>
<dbReference type="AlphaFoldDB" id="A0AAV4D225"/>
<comment type="caution">
    <text evidence="3">The sequence shown here is derived from an EMBL/GenBank/DDBJ whole genome shotgun (WGS) entry which is preliminary data.</text>
</comment>
<organism evidence="3 4">
    <name type="scientific">Plakobranchus ocellatus</name>
    <dbReference type="NCBI Taxonomy" id="259542"/>
    <lineage>
        <taxon>Eukaryota</taxon>
        <taxon>Metazoa</taxon>
        <taxon>Spiralia</taxon>
        <taxon>Lophotrochozoa</taxon>
        <taxon>Mollusca</taxon>
        <taxon>Gastropoda</taxon>
        <taxon>Heterobranchia</taxon>
        <taxon>Euthyneura</taxon>
        <taxon>Panpulmonata</taxon>
        <taxon>Sacoglossa</taxon>
        <taxon>Placobranchoidea</taxon>
        <taxon>Plakobranchidae</taxon>
        <taxon>Plakobranchus</taxon>
    </lineage>
</organism>
<dbReference type="InterPro" id="IPR053231">
    <property type="entry name" value="GPCR_LN-TM7"/>
</dbReference>
<evidence type="ECO:0000256" key="1">
    <source>
        <dbReference type="SAM" id="MobiDB-lite"/>
    </source>
</evidence>
<dbReference type="PANTHER" id="PTHR45902">
    <property type="entry name" value="LATROPHILIN RECEPTOR-LIKE PROTEIN A"/>
    <property type="match status" value="1"/>
</dbReference>
<dbReference type="Proteomes" id="UP000735302">
    <property type="component" value="Unassembled WGS sequence"/>
</dbReference>
<sequence>MATALYSTKILVPLLLAQLQFAMFTVAKETDKQPEKPILKRVVTPFPEDALLWENVTAKQENFLVVEDFMIINISNSSIRSRRFSPSNFSSDPSNNLTVYIKNNSASFLNNVSTNSSEVYNKEFINEEKAQWEKNEKTELFLNMLVVKQTIDPSVTFSDRARSFVRSIPHWDKAMFTPEQYQMSVCRKTCINGEPAKLYTFKCRTIDCYNCICDRPRCEIYGICCPEDPTGLVFPELYEKKKKEEGEEEEILGAAIELNQYPHINDQDTRNNNPDKDHETKSQLGPETNSSVVESARILKCSSNFESYIFVQSCPSDFNDSQIKKLCEEDHQPGADTTLDLIARAVDIETNVLYYNKYCAQCNGVFTVSGNFLTHSKVSETFFQM</sequence>
<keyword evidence="2" id="KW-0732">Signal</keyword>
<feature type="signal peptide" evidence="2">
    <location>
        <begin position="1"/>
        <end position="27"/>
    </location>
</feature>
<keyword evidence="4" id="KW-1185">Reference proteome</keyword>
<feature type="chain" id="PRO_5043730289" description="SMB domain-containing protein" evidence="2">
    <location>
        <begin position="28"/>
        <end position="385"/>
    </location>
</feature>
<evidence type="ECO:0000313" key="3">
    <source>
        <dbReference type="EMBL" id="GFO38217.1"/>
    </source>
</evidence>
<feature type="region of interest" description="Disordered" evidence="1">
    <location>
        <begin position="263"/>
        <end position="291"/>
    </location>
</feature>
<accession>A0AAV4D225</accession>
<feature type="compositionally biased region" description="Polar residues" evidence="1">
    <location>
        <begin position="282"/>
        <end position="291"/>
    </location>
</feature>
<proteinExistence type="predicted"/>
<feature type="compositionally biased region" description="Basic and acidic residues" evidence="1">
    <location>
        <begin position="265"/>
        <end position="281"/>
    </location>
</feature>
<evidence type="ECO:0008006" key="5">
    <source>
        <dbReference type="Google" id="ProtNLM"/>
    </source>
</evidence>
<reference evidence="3 4" key="1">
    <citation type="journal article" date="2021" name="Elife">
        <title>Chloroplast acquisition without the gene transfer in kleptoplastic sea slugs, Plakobranchus ocellatus.</title>
        <authorList>
            <person name="Maeda T."/>
            <person name="Takahashi S."/>
            <person name="Yoshida T."/>
            <person name="Shimamura S."/>
            <person name="Takaki Y."/>
            <person name="Nagai Y."/>
            <person name="Toyoda A."/>
            <person name="Suzuki Y."/>
            <person name="Arimoto A."/>
            <person name="Ishii H."/>
            <person name="Satoh N."/>
            <person name="Nishiyama T."/>
            <person name="Hasebe M."/>
            <person name="Maruyama T."/>
            <person name="Minagawa J."/>
            <person name="Obokata J."/>
            <person name="Shigenobu S."/>
        </authorList>
    </citation>
    <scope>NUCLEOTIDE SEQUENCE [LARGE SCALE GENOMIC DNA]</scope>
</reference>
<dbReference type="PANTHER" id="PTHR45902:SF4">
    <property type="entry name" value="G-PROTEIN COUPLED RECEPTORS FAMILY 2 PROFILE 2 DOMAIN-CONTAINING PROTEIN"/>
    <property type="match status" value="1"/>
</dbReference>
<protein>
    <recommendedName>
        <fullName evidence="5">SMB domain-containing protein</fullName>
    </recommendedName>
</protein>
<evidence type="ECO:0000313" key="4">
    <source>
        <dbReference type="Proteomes" id="UP000735302"/>
    </source>
</evidence>
<name>A0AAV4D225_9GAST</name>
<evidence type="ECO:0000256" key="2">
    <source>
        <dbReference type="SAM" id="SignalP"/>
    </source>
</evidence>
<dbReference type="EMBL" id="BLXT01007309">
    <property type="protein sequence ID" value="GFO38217.1"/>
    <property type="molecule type" value="Genomic_DNA"/>
</dbReference>